<dbReference type="SUPFAM" id="SSF52540">
    <property type="entry name" value="P-loop containing nucleoside triphosphate hydrolases"/>
    <property type="match status" value="1"/>
</dbReference>
<dbReference type="PANTHER" id="PTHR43423">
    <property type="entry name" value="ABC TRANSPORTER I FAMILY MEMBER 17"/>
    <property type="match status" value="1"/>
</dbReference>
<keyword evidence="2 4" id="KW-0067">ATP-binding</keyword>
<keyword evidence="1" id="KW-0547">Nucleotide-binding</keyword>
<evidence type="ECO:0000256" key="2">
    <source>
        <dbReference type="ARBA" id="ARBA00022840"/>
    </source>
</evidence>
<evidence type="ECO:0000256" key="1">
    <source>
        <dbReference type="ARBA" id="ARBA00022741"/>
    </source>
</evidence>
<name>A0ABW8SGM5_9CLOT</name>
<evidence type="ECO:0000259" key="3">
    <source>
        <dbReference type="PROSITE" id="PS50893"/>
    </source>
</evidence>
<proteinExistence type="predicted"/>
<feature type="domain" description="ABC transporter" evidence="3">
    <location>
        <begin position="1"/>
        <end position="211"/>
    </location>
</feature>
<dbReference type="InterPro" id="IPR003593">
    <property type="entry name" value="AAA+_ATPase"/>
</dbReference>
<evidence type="ECO:0000313" key="4">
    <source>
        <dbReference type="EMBL" id="MFL0194476.1"/>
    </source>
</evidence>
<dbReference type="PROSITE" id="PS50893">
    <property type="entry name" value="ABC_TRANSPORTER_2"/>
    <property type="match status" value="1"/>
</dbReference>
<dbReference type="Pfam" id="PF00005">
    <property type="entry name" value="ABC_tran"/>
    <property type="match status" value="1"/>
</dbReference>
<dbReference type="InterPro" id="IPR003439">
    <property type="entry name" value="ABC_transporter-like_ATP-bd"/>
</dbReference>
<dbReference type="RefSeq" id="WP_406790601.1">
    <property type="nucleotide sequence ID" value="NZ_JBJHZX010000003.1"/>
</dbReference>
<reference evidence="4 5" key="1">
    <citation type="submission" date="2024-11" db="EMBL/GenBank/DDBJ databases">
        <authorList>
            <person name="Heng Y.C."/>
            <person name="Lim A.C.H."/>
            <person name="Lee J.K.Y."/>
            <person name="Kittelmann S."/>
        </authorList>
    </citation>
    <scope>NUCLEOTIDE SEQUENCE [LARGE SCALE GENOMIC DNA]</scope>
    <source>
        <strain evidence="4 5">WILCCON 0269</strain>
    </source>
</reference>
<dbReference type="Gene3D" id="3.40.50.300">
    <property type="entry name" value="P-loop containing nucleotide triphosphate hydrolases"/>
    <property type="match status" value="1"/>
</dbReference>
<dbReference type="PANTHER" id="PTHR43423:SF1">
    <property type="entry name" value="ABC TRANSPORTER I FAMILY MEMBER 17"/>
    <property type="match status" value="1"/>
</dbReference>
<protein>
    <submittedName>
        <fullName evidence="4">ATP-binding cassette domain-containing protein</fullName>
    </submittedName>
</protein>
<dbReference type="EMBL" id="JBJHZX010000003">
    <property type="protein sequence ID" value="MFL0194476.1"/>
    <property type="molecule type" value="Genomic_DNA"/>
</dbReference>
<evidence type="ECO:0000313" key="5">
    <source>
        <dbReference type="Proteomes" id="UP001623660"/>
    </source>
</evidence>
<organism evidence="4 5">
    <name type="scientific">Candidatus Clostridium eludens</name>
    <dbReference type="NCBI Taxonomy" id="3381663"/>
    <lineage>
        <taxon>Bacteria</taxon>
        <taxon>Bacillati</taxon>
        <taxon>Bacillota</taxon>
        <taxon>Clostridia</taxon>
        <taxon>Eubacteriales</taxon>
        <taxon>Clostridiaceae</taxon>
        <taxon>Clostridium</taxon>
    </lineage>
</organism>
<dbReference type="InterPro" id="IPR027417">
    <property type="entry name" value="P-loop_NTPase"/>
</dbReference>
<dbReference type="GO" id="GO:0005524">
    <property type="term" value="F:ATP binding"/>
    <property type="evidence" value="ECO:0007669"/>
    <property type="project" value="UniProtKB-KW"/>
</dbReference>
<accession>A0ABW8SGM5</accession>
<dbReference type="Proteomes" id="UP001623660">
    <property type="component" value="Unassembled WGS sequence"/>
</dbReference>
<comment type="caution">
    <text evidence="4">The sequence shown here is derived from an EMBL/GenBank/DDBJ whole genome shotgun (WGS) entry which is preliminary data.</text>
</comment>
<dbReference type="SMART" id="SM00382">
    <property type="entry name" value="AAA"/>
    <property type="match status" value="1"/>
</dbReference>
<gene>
    <name evidence="4" type="ORF">ACJDU8_02650</name>
</gene>
<sequence length="214" mass="24544">MNKPLFQASNLIYKANLTYDNVRIEKNKINFIVGESGSGKSTFLRLLNHSISPVSGELLYKSKAIEEYDPIALRREVSLVSQEAFLFHESILDNFKTFYSLRQLPMPEKDYVSYITGLCSVNIPLDQNASSLSGGERQRVYISIFLSLCPKVILLDEPTSALDEKNSYKIIKNIINFCKKKNIDIVIVSHDKNIVQEFCQNKIEIVKEDKIWKE</sequence>
<keyword evidence="5" id="KW-1185">Reference proteome</keyword>